<dbReference type="Proteomes" id="UP000179454">
    <property type="component" value="Unassembled WGS sequence"/>
</dbReference>
<dbReference type="PANTHER" id="PTHR37315:SF1">
    <property type="entry name" value="UPF0311 PROTEIN BLR7842"/>
    <property type="match status" value="1"/>
</dbReference>
<evidence type="ECO:0000313" key="1">
    <source>
        <dbReference type="EMBL" id="MUO45496.1"/>
    </source>
</evidence>
<dbReference type="AlphaFoldDB" id="A0ABD6H2Y9"/>
<sequence>MITRAPISATKRPIPMDTSFAFDQLRLLPVWEASVLLEPTQVRGPGPLGVRNIVPIVGGDFEGVIAPETDSPRRFCGTIQPGGFDLQRERADGMLELEAIYHMLTDDHVSIEIRNYALLEPKLDGSIGYSRCRIFVDAPDGDYAWLNRRIFTGSVEVIRPQKQVLIRSFTVV</sequence>
<reference evidence="3 4" key="1">
    <citation type="submission" date="2019-11" db="EMBL/GenBank/DDBJ databases">
        <title>Whole-genome sequencing of Allorhizobium vitis.</title>
        <authorList>
            <person name="Gan H.M."/>
            <person name="Savka M.A."/>
        </authorList>
    </citation>
    <scope>NUCLEOTIDE SEQUENCE [LARGE SCALE GENOMIC DNA]</scope>
    <source>
        <strain evidence="2 4">RF2/1</strain>
        <strain evidence="1 3">T1/7</strain>
    </source>
</reference>
<protein>
    <submittedName>
        <fullName evidence="2">DUF3237 family protein</fullName>
    </submittedName>
</protein>
<name>A0ABD6H2Y9_AGRVI</name>
<proteinExistence type="predicted"/>
<dbReference type="InterPro" id="IPR020915">
    <property type="entry name" value="UPF0311"/>
</dbReference>
<dbReference type="Pfam" id="PF11578">
    <property type="entry name" value="DUF3237"/>
    <property type="match status" value="1"/>
</dbReference>
<keyword evidence="3" id="KW-1185">Reference proteome</keyword>
<accession>A0ABD6H2Y9</accession>
<dbReference type="EMBL" id="MBFE02000038">
    <property type="protein sequence ID" value="MUO45496.1"/>
    <property type="molecule type" value="Genomic_DNA"/>
</dbReference>
<comment type="caution">
    <text evidence="2">The sequence shown here is derived from an EMBL/GenBank/DDBJ whole genome shotgun (WGS) entry which is preliminary data.</text>
</comment>
<organism evidence="2 4">
    <name type="scientific">Agrobacterium vitis</name>
    <name type="common">Rhizobium vitis</name>
    <dbReference type="NCBI Taxonomy" id="373"/>
    <lineage>
        <taxon>Bacteria</taxon>
        <taxon>Pseudomonadati</taxon>
        <taxon>Pseudomonadota</taxon>
        <taxon>Alphaproteobacteria</taxon>
        <taxon>Hyphomicrobiales</taxon>
        <taxon>Rhizobiaceae</taxon>
        <taxon>Rhizobium/Agrobacterium group</taxon>
        <taxon>Agrobacterium</taxon>
    </lineage>
</organism>
<dbReference type="PANTHER" id="PTHR37315">
    <property type="entry name" value="UPF0311 PROTEIN BLR7842"/>
    <property type="match status" value="1"/>
</dbReference>
<dbReference type="Gene3D" id="2.40.160.20">
    <property type="match status" value="1"/>
</dbReference>
<dbReference type="Proteomes" id="UP000179536">
    <property type="component" value="Unassembled WGS sequence"/>
</dbReference>
<evidence type="ECO:0000313" key="4">
    <source>
        <dbReference type="Proteomes" id="UP000179536"/>
    </source>
</evidence>
<gene>
    <name evidence="2" type="ORF">BBK91_004850</name>
    <name evidence="1" type="ORF">BBL17_027435</name>
</gene>
<evidence type="ECO:0000313" key="2">
    <source>
        <dbReference type="EMBL" id="MUP09189.1"/>
    </source>
</evidence>
<dbReference type="EMBL" id="MBFA02000002">
    <property type="protein sequence ID" value="MUP09189.1"/>
    <property type="molecule type" value="Genomic_DNA"/>
</dbReference>
<evidence type="ECO:0000313" key="3">
    <source>
        <dbReference type="Proteomes" id="UP000179454"/>
    </source>
</evidence>